<dbReference type="EMBL" id="VLLL01000005">
    <property type="protein sequence ID" value="TWJ14601.1"/>
    <property type="molecule type" value="Genomic_DNA"/>
</dbReference>
<keyword evidence="5 6" id="KW-0326">Glycosidase</keyword>
<organism evidence="10 11">
    <name type="scientific">Stackebrandtia albiflava</name>
    <dbReference type="NCBI Taxonomy" id="406432"/>
    <lineage>
        <taxon>Bacteria</taxon>
        <taxon>Bacillati</taxon>
        <taxon>Actinomycetota</taxon>
        <taxon>Actinomycetes</taxon>
        <taxon>Glycomycetales</taxon>
        <taxon>Glycomycetaceae</taxon>
        <taxon>Stackebrandtia</taxon>
    </lineage>
</organism>
<feature type="domain" description="Glycoside hydrolase family 3 N-terminal" evidence="8">
    <location>
        <begin position="64"/>
        <end position="400"/>
    </location>
</feature>
<dbReference type="SUPFAM" id="SSF52279">
    <property type="entry name" value="Beta-D-glucan exohydrolase, C-terminal domain"/>
    <property type="match status" value="1"/>
</dbReference>
<comment type="similarity">
    <text evidence="2 6">Belongs to the glycosyl hydrolase 3 family.</text>
</comment>
<keyword evidence="4 6" id="KW-0378">Hydrolase</keyword>
<dbReference type="PANTHER" id="PTHR30480:SF13">
    <property type="entry name" value="BETA-HEXOSAMINIDASE"/>
    <property type="match status" value="1"/>
</dbReference>
<evidence type="ECO:0000256" key="7">
    <source>
        <dbReference type="SAM" id="SignalP"/>
    </source>
</evidence>
<dbReference type="Pfam" id="PF01915">
    <property type="entry name" value="Glyco_hydro_3_C"/>
    <property type="match status" value="1"/>
</dbReference>
<comment type="catalytic activity">
    <reaction evidence="1">
        <text>Hydrolysis of terminal non-reducing N-acetyl-D-hexosamine residues in N-acetyl-beta-D-hexosaminides.</text>
        <dbReference type="EC" id="3.2.1.52"/>
    </reaction>
</comment>
<dbReference type="InterPro" id="IPR036881">
    <property type="entry name" value="Glyco_hydro_3_C_sf"/>
</dbReference>
<feature type="chain" id="PRO_5021898096" description="beta-N-acetylhexosaminidase" evidence="7">
    <location>
        <begin position="35"/>
        <end position="600"/>
    </location>
</feature>
<protein>
    <recommendedName>
        <fullName evidence="3">beta-N-acetylhexosaminidase</fullName>
        <ecNumber evidence="3">3.2.1.52</ecNumber>
    </recommendedName>
</protein>
<dbReference type="Proteomes" id="UP000321617">
    <property type="component" value="Unassembled WGS sequence"/>
</dbReference>
<accession>A0A562V9T0</accession>
<evidence type="ECO:0000256" key="1">
    <source>
        <dbReference type="ARBA" id="ARBA00001231"/>
    </source>
</evidence>
<dbReference type="FunFam" id="3.20.20.300:FF:000014">
    <property type="entry name" value="Beta-hexosaminidase, lipoprotein"/>
    <property type="match status" value="1"/>
</dbReference>
<keyword evidence="11" id="KW-1185">Reference proteome</keyword>
<proteinExistence type="inferred from homology"/>
<keyword evidence="7" id="KW-0732">Signal</keyword>
<dbReference type="InterPro" id="IPR036962">
    <property type="entry name" value="Glyco_hydro_3_N_sf"/>
</dbReference>
<feature type="domain" description="Glycoside hydrolase family 3 C-terminal" evidence="9">
    <location>
        <begin position="437"/>
        <end position="592"/>
    </location>
</feature>
<evidence type="ECO:0000256" key="5">
    <source>
        <dbReference type="ARBA" id="ARBA00023295"/>
    </source>
</evidence>
<comment type="caution">
    <text evidence="10">The sequence shown here is derived from an EMBL/GenBank/DDBJ whole genome shotgun (WGS) entry which is preliminary data.</text>
</comment>
<evidence type="ECO:0000256" key="4">
    <source>
        <dbReference type="ARBA" id="ARBA00022801"/>
    </source>
</evidence>
<evidence type="ECO:0000256" key="6">
    <source>
        <dbReference type="RuleBase" id="RU361161"/>
    </source>
</evidence>
<evidence type="ECO:0000259" key="9">
    <source>
        <dbReference type="Pfam" id="PF01915"/>
    </source>
</evidence>
<evidence type="ECO:0000256" key="2">
    <source>
        <dbReference type="ARBA" id="ARBA00005336"/>
    </source>
</evidence>
<dbReference type="AlphaFoldDB" id="A0A562V9T0"/>
<dbReference type="InterPro" id="IPR050226">
    <property type="entry name" value="NagZ_Beta-hexosaminidase"/>
</dbReference>
<evidence type="ECO:0000313" key="10">
    <source>
        <dbReference type="EMBL" id="TWJ14601.1"/>
    </source>
</evidence>
<dbReference type="EC" id="3.2.1.52" evidence="3"/>
<dbReference type="RefSeq" id="WP_147131886.1">
    <property type="nucleotide sequence ID" value="NZ_BAABIJ010000001.1"/>
</dbReference>
<dbReference type="SUPFAM" id="SSF51445">
    <property type="entry name" value="(Trans)glycosidases"/>
    <property type="match status" value="1"/>
</dbReference>
<dbReference type="InterPro" id="IPR017853">
    <property type="entry name" value="GH"/>
</dbReference>
<dbReference type="GO" id="GO:0005975">
    <property type="term" value="P:carbohydrate metabolic process"/>
    <property type="evidence" value="ECO:0007669"/>
    <property type="project" value="InterPro"/>
</dbReference>
<dbReference type="InterPro" id="IPR002772">
    <property type="entry name" value="Glyco_hydro_3_C"/>
</dbReference>
<dbReference type="Gene3D" id="3.40.50.1700">
    <property type="entry name" value="Glycoside hydrolase family 3 C-terminal domain"/>
    <property type="match status" value="1"/>
</dbReference>
<evidence type="ECO:0000256" key="3">
    <source>
        <dbReference type="ARBA" id="ARBA00012663"/>
    </source>
</evidence>
<dbReference type="GO" id="GO:0009254">
    <property type="term" value="P:peptidoglycan turnover"/>
    <property type="evidence" value="ECO:0007669"/>
    <property type="project" value="TreeGrafter"/>
</dbReference>
<evidence type="ECO:0000259" key="8">
    <source>
        <dbReference type="Pfam" id="PF00933"/>
    </source>
</evidence>
<feature type="signal peptide" evidence="7">
    <location>
        <begin position="1"/>
        <end position="34"/>
    </location>
</feature>
<evidence type="ECO:0000313" key="11">
    <source>
        <dbReference type="Proteomes" id="UP000321617"/>
    </source>
</evidence>
<reference evidence="10 11" key="1">
    <citation type="journal article" date="2013" name="Stand. Genomic Sci.">
        <title>Genomic Encyclopedia of Type Strains, Phase I: The one thousand microbial genomes (KMG-I) project.</title>
        <authorList>
            <person name="Kyrpides N.C."/>
            <person name="Woyke T."/>
            <person name="Eisen J.A."/>
            <person name="Garrity G."/>
            <person name="Lilburn T.G."/>
            <person name="Beck B.J."/>
            <person name="Whitman W.B."/>
            <person name="Hugenholtz P."/>
            <person name="Klenk H.P."/>
        </authorList>
    </citation>
    <scope>NUCLEOTIDE SEQUENCE [LARGE SCALE GENOMIC DNA]</scope>
    <source>
        <strain evidence="10 11">DSM 45044</strain>
    </source>
</reference>
<sequence>MTPHDPNRRRPRLRRALALDAILLAFVLSATACAAEPADPVADEPSPTDPSRVWAERKLATLTLAQKVGQLFITQPYGADADAADDGNRTTHGVDTPAELVRRYHLGGVIYFGWSGNITDPARIAALSNGLQQAALDDTGIPLLVSTDQEHGAVVRIGPPVTQFPGNLALGATGDPDQARRSAEVIGAELRAMGLNQNWAPVADVNVNPANPVIGNRSFGGDPARVAEFTAAAVAGYQDGPAGIAASAKHFPGHGDTDVDSHTDLPVITHDLDEWRRLDAPPFKAAVDAGIDVIMSAHIRFPELDDSGTPATLSKPILTGLLRDELGFDGVVVTDSLAMEGVRIGHTDAEVPVKALQAGADLLLMPPDIATAVDGVMAAVESGDLTEARIDESVLRILELKHRRGIVDAPMTDPDAVTTIGDTAHRQVAADVAAASITLLRDDSGALPIGRRDTVLVTGSGDRTVAGLAEAITANGPTTRAHATGEDPDDALVETVTDAARGVDAVVVVTRDVASHPGQERLVAALAETGRPVIAVSVAAPYDANRLPADVAVLASYSHLPVSLRAAAAVVCGTAEATGRLPVEIPAADRQTVLYPIGHH</sequence>
<dbReference type="OrthoDB" id="9805821at2"/>
<name>A0A562V9T0_9ACTN</name>
<dbReference type="PANTHER" id="PTHR30480">
    <property type="entry name" value="BETA-HEXOSAMINIDASE-RELATED"/>
    <property type="match status" value="1"/>
</dbReference>
<dbReference type="GO" id="GO:0004563">
    <property type="term" value="F:beta-N-acetylhexosaminidase activity"/>
    <property type="evidence" value="ECO:0007669"/>
    <property type="project" value="UniProtKB-EC"/>
</dbReference>
<dbReference type="Gene3D" id="3.20.20.300">
    <property type="entry name" value="Glycoside hydrolase, family 3, N-terminal domain"/>
    <property type="match status" value="1"/>
</dbReference>
<gene>
    <name evidence="10" type="ORF">LX16_0286</name>
</gene>
<dbReference type="InterPro" id="IPR019800">
    <property type="entry name" value="Glyco_hydro_3_AS"/>
</dbReference>
<dbReference type="InterPro" id="IPR001764">
    <property type="entry name" value="Glyco_hydro_3_N"/>
</dbReference>
<dbReference type="PROSITE" id="PS00775">
    <property type="entry name" value="GLYCOSYL_HYDROL_F3"/>
    <property type="match status" value="1"/>
</dbReference>
<dbReference type="Pfam" id="PF00933">
    <property type="entry name" value="Glyco_hydro_3"/>
    <property type="match status" value="1"/>
</dbReference>
<dbReference type="PRINTS" id="PR00133">
    <property type="entry name" value="GLHYDRLASE3"/>
</dbReference>